<dbReference type="InterPro" id="IPR036178">
    <property type="entry name" value="Formintransfe-cycloase-like_sf"/>
</dbReference>
<dbReference type="EMBL" id="UOGK01000143">
    <property type="protein sequence ID" value="VAX38601.1"/>
    <property type="molecule type" value="Genomic_DNA"/>
</dbReference>
<sequence length="263" mass="27916">GKVYGLFSDLWTPTLRLGEVSDRCVSLQARSDASKTQHRRPGMNQIVHRIWNTIPFPMNMPATPLATRTLGDFLDQLAAKTPTPGGGAVASAVGALGSALGEMVLAYSLGKKSLAEHEPKLREASAKLSRARTVLLELAAEDEAAYGLVNELSKLPEGDARRADLPAATLAAARVPLSCMAACASVLRLLDTLPGITNKYLHSDLAIAAILAEAATRSAAWNVRVNLPGITDAQVRESLTHECEQLLTGSIETAGRVERACRG</sequence>
<gene>
    <name evidence="2" type="ORF">MNBD_PLANCTO03-373</name>
</gene>
<dbReference type="GO" id="GO:0030412">
    <property type="term" value="F:formimidoyltetrahydrofolate cyclodeaminase activity"/>
    <property type="evidence" value="ECO:0007669"/>
    <property type="project" value="UniProtKB-EC"/>
</dbReference>
<proteinExistence type="predicted"/>
<dbReference type="SUPFAM" id="SSF101262">
    <property type="entry name" value="Methenyltetrahydrofolate cyclohydrolase-like"/>
    <property type="match status" value="1"/>
</dbReference>
<evidence type="ECO:0000259" key="1">
    <source>
        <dbReference type="Pfam" id="PF04961"/>
    </source>
</evidence>
<dbReference type="Pfam" id="PF04961">
    <property type="entry name" value="FTCD_C"/>
    <property type="match status" value="1"/>
</dbReference>
<feature type="domain" description="Cyclodeaminase/cyclohydrolase" evidence="1">
    <location>
        <begin position="69"/>
        <end position="245"/>
    </location>
</feature>
<dbReference type="AlphaFoldDB" id="A0A3B1DI59"/>
<dbReference type="Gene3D" id="1.20.120.680">
    <property type="entry name" value="Formiminotetrahydrofolate cyclodeaminase monomer, up-and-down helical bundle"/>
    <property type="match status" value="1"/>
</dbReference>
<organism evidence="2">
    <name type="scientific">hydrothermal vent metagenome</name>
    <dbReference type="NCBI Taxonomy" id="652676"/>
    <lineage>
        <taxon>unclassified sequences</taxon>
        <taxon>metagenomes</taxon>
        <taxon>ecological metagenomes</taxon>
    </lineage>
</organism>
<protein>
    <submittedName>
        <fullName evidence="2">Formiminotetrahydrofolate cyclodeaminase</fullName>
        <ecNumber evidence="2">4.3.1.4</ecNumber>
    </submittedName>
</protein>
<dbReference type="EC" id="4.3.1.4" evidence="2"/>
<evidence type="ECO:0000313" key="2">
    <source>
        <dbReference type="EMBL" id="VAX38601.1"/>
    </source>
</evidence>
<feature type="non-terminal residue" evidence="2">
    <location>
        <position position="1"/>
    </location>
</feature>
<name>A0A3B1DI59_9ZZZZ</name>
<dbReference type="InterPro" id="IPR007044">
    <property type="entry name" value="Cyclodeamin/CycHdrlase"/>
</dbReference>
<accession>A0A3B1DI59</accession>
<reference evidence="2" key="1">
    <citation type="submission" date="2018-06" db="EMBL/GenBank/DDBJ databases">
        <authorList>
            <person name="Zhirakovskaya E."/>
        </authorList>
    </citation>
    <scope>NUCLEOTIDE SEQUENCE</scope>
</reference>
<keyword evidence="2" id="KW-0456">Lyase</keyword>